<sequence>MITCLNFCILHNTLDGEGSKPTYFHSRGSLLRFAIALVSSDLAKIIIGGNNKETKKVLGHVGRLRPSSPDGYFRKANWTGLARHRTDPEQFGL</sequence>
<gene>
    <name evidence="1" type="ORF">PoB_000858000</name>
</gene>
<name>A0AAV3YHS5_9GAST</name>
<comment type="caution">
    <text evidence="1">The sequence shown here is derived from an EMBL/GenBank/DDBJ whole genome shotgun (WGS) entry which is preliminary data.</text>
</comment>
<protein>
    <submittedName>
        <fullName evidence="1">Uncharacterized protein</fullName>
    </submittedName>
</protein>
<dbReference type="AlphaFoldDB" id="A0AAV3YHS5"/>
<dbReference type="Proteomes" id="UP000735302">
    <property type="component" value="Unassembled WGS sequence"/>
</dbReference>
<dbReference type="EMBL" id="BLXT01000976">
    <property type="protein sequence ID" value="GFN82074.1"/>
    <property type="molecule type" value="Genomic_DNA"/>
</dbReference>
<proteinExistence type="predicted"/>
<reference evidence="1 2" key="1">
    <citation type="journal article" date="2021" name="Elife">
        <title>Chloroplast acquisition without the gene transfer in kleptoplastic sea slugs, Plakobranchus ocellatus.</title>
        <authorList>
            <person name="Maeda T."/>
            <person name="Takahashi S."/>
            <person name="Yoshida T."/>
            <person name="Shimamura S."/>
            <person name="Takaki Y."/>
            <person name="Nagai Y."/>
            <person name="Toyoda A."/>
            <person name="Suzuki Y."/>
            <person name="Arimoto A."/>
            <person name="Ishii H."/>
            <person name="Satoh N."/>
            <person name="Nishiyama T."/>
            <person name="Hasebe M."/>
            <person name="Maruyama T."/>
            <person name="Minagawa J."/>
            <person name="Obokata J."/>
            <person name="Shigenobu S."/>
        </authorList>
    </citation>
    <scope>NUCLEOTIDE SEQUENCE [LARGE SCALE GENOMIC DNA]</scope>
</reference>
<evidence type="ECO:0000313" key="2">
    <source>
        <dbReference type="Proteomes" id="UP000735302"/>
    </source>
</evidence>
<keyword evidence="2" id="KW-1185">Reference proteome</keyword>
<accession>A0AAV3YHS5</accession>
<evidence type="ECO:0000313" key="1">
    <source>
        <dbReference type="EMBL" id="GFN82074.1"/>
    </source>
</evidence>
<organism evidence="1 2">
    <name type="scientific">Plakobranchus ocellatus</name>
    <dbReference type="NCBI Taxonomy" id="259542"/>
    <lineage>
        <taxon>Eukaryota</taxon>
        <taxon>Metazoa</taxon>
        <taxon>Spiralia</taxon>
        <taxon>Lophotrochozoa</taxon>
        <taxon>Mollusca</taxon>
        <taxon>Gastropoda</taxon>
        <taxon>Heterobranchia</taxon>
        <taxon>Euthyneura</taxon>
        <taxon>Panpulmonata</taxon>
        <taxon>Sacoglossa</taxon>
        <taxon>Placobranchoidea</taxon>
        <taxon>Plakobranchidae</taxon>
        <taxon>Plakobranchus</taxon>
    </lineage>
</organism>